<protein>
    <recommendedName>
        <fullName evidence="6">Ig-like domain-containing protein</fullName>
    </recommendedName>
</protein>
<gene>
    <name evidence="4" type="ORF">ABZZ21_19330</name>
</gene>
<feature type="region of interest" description="Disordered" evidence="1">
    <location>
        <begin position="357"/>
        <end position="386"/>
    </location>
</feature>
<feature type="compositionally biased region" description="Basic and acidic residues" evidence="1">
    <location>
        <begin position="364"/>
        <end position="386"/>
    </location>
</feature>
<proteinExistence type="predicted"/>
<keyword evidence="5" id="KW-1185">Reference proteome</keyword>
<feature type="transmembrane region" description="Helical" evidence="2">
    <location>
        <begin position="308"/>
        <end position="330"/>
    </location>
</feature>
<keyword evidence="2" id="KW-0812">Transmembrane</keyword>
<organism evidence="4 5">
    <name type="scientific">Streptomyces ossamyceticus</name>
    <dbReference type="NCBI Taxonomy" id="249581"/>
    <lineage>
        <taxon>Bacteria</taxon>
        <taxon>Bacillati</taxon>
        <taxon>Actinomycetota</taxon>
        <taxon>Actinomycetes</taxon>
        <taxon>Kitasatosporales</taxon>
        <taxon>Streptomycetaceae</taxon>
        <taxon>Streptomyces</taxon>
    </lineage>
</organism>
<feature type="signal peptide" evidence="3">
    <location>
        <begin position="1"/>
        <end position="21"/>
    </location>
</feature>
<feature type="compositionally biased region" description="Gly residues" evidence="1">
    <location>
        <begin position="236"/>
        <end position="300"/>
    </location>
</feature>
<keyword evidence="2" id="KW-1133">Transmembrane helix</keyword>
<sequence>MHSARFVLRALTALLMSIAVAWGPAAFSGAGTAVAKAPEVSLDPGQGPPGTYVKAHYPSCTEPSSDPDSSTEETVSYTITAIAWNRQYGDALIHGDGFTVPADTKPGTYPVEVYCSNSDREGTTFTVTEPHGARQDLLLKPDRGPSGTSVTVTGIGFNCSAVRVSWDDGNSLAPGLTPDGEGNISGTFAVPKGSSATKHTVEAVCTDYPTYRATASFTVTEEETTGTTGTTTDGQNNGGTTGDTGDTTGGGTTGDTDGTTGGNSTGDSTGGGTTGDTGDTTGGVAGSDGGSDSGGAGGTDGGDTAVPVGWVVGPSAFAALLLLALLFSLLNHRHRGVRWVHDHLRTALRSDSAAGTAVLRRRRDGGSPDRTVRLEPHSDPGDQRLD</sequence>
<feature type="region of interest" description="Disordered" evidence="1">
    <location>
        <begin position="216"/>
        <end position="300"/>
    </location>
</feature>
<feature type="chain" id="PRO_5047537101" description="Ig-like domain-containing protein" evidence="3">
    <location>
        <begin position="22"/>
        <end position="386"/>
    </location>
</feature>
<dbReference type="Proteomes" id="UP001550210">
    <property type="component" value="Unassembled WGS sequence"/>
</dbReference>
<evidence type="ECO:0008006" key="6">
    <source>
        <dbReference type="Google" id="ProtNLM"/>
    </source>
</evidence>
<comment type="caution">
    <text evidence="4">The sequence shown here is derived from an EMBL/GenBank/DDBJ whole genome shotgun (WGS) entry which is preliminary data.</text>
</comment>
<keyword evidence="3" id="KW-0732">Signal</keyword>
<evidence type="ECO:0000256" key="3">
    <source>
        <dbReference type="SAM" id="SignalP"/>
    </source>
</evidence>
<accession>A0ABV2UYN7</accession>
<keyword evidence="2" id="KW-0472">Membrane</keyword>
<dbReference type="EMBL" id="JBEXPZ010000023">
    <property type="protein sequence ID" value="MET9846678.1"/>
    <property type="molecule type" value="Genomic_DNA"/>
</dbReference>
<reference evidence="4 5" key="1">
    <citation type="submission" date="2024-06" db="EMBL/GenBank/DDBJ databases">
        <title>The Natural Products Discovery Center: Release of the First 8490 Sequenced Strains for Exploring Actinobacteria Biosynthetic Diversity.</title>
        <authorList>
            <person name="Kalkreuter E."/>
            <person name="Kautsar S.A."/>
            <person name="Yang D."/>
            <person name="Bader C.D."/>
            <person name="Teijaro C.N."/>
            <person name="Fluegel L."/>
            <person name="Davis C.M."/>
            <person name="Simpson J.R."/>
            <person name="Lauterbach L."/>
            <person name="Steele A.D."/>
            <person name="Gui C."/>
            <person name="Meng S."/>
            <person name="Li G."/>
            <person name="Viehrig K."/>
            <person name="Ye F."/>
            <person name="Su P."/>
            <person name="Kiefer A.F."/>
            <person name="Nichols A."/>
            <person name="Cepeda A.J."/>
            <person name="Yan W."/>
            <person name="Fan B."/>
            <person name="Jiang Y."/>
            <person name="Adhikari A."/>
            <person name="Zheng C.-J."/>
            <person name="Schuster L."/>
            <person name="Cowan T.M."/>
            <person name="Smanski M.J."/>
            <person name="Chevrette M.G."/>
            <person name="De Carvalho L.P.S."/>
            <person name="Shen B."/>
        </authorList>
    </citation>
    <scope>NUCLEOTIDE SEQUENCE [LARGE SCALE GENOMIC DNA]</scope>
    <source>
        <strain evidence="4 5">NPDC006434</strain>
    </source>
</reference>
<feature type="compositionally biased region" description="Low complexity" evidence="1">
    <location>
        <begin position="225"/>
        <end position="235"/>
    </location>
</feature>
<name>A0ABV2UYN7_9ACTN</name>
<evidence type="ECO:0000256" key="1">
    <source>
        <dbReference type="SAM" id="MobiDB-lite"/>
    </source>
</evidence>
<evidence type="ECO:0000313" key="4">
    <source>
        <dbReference type="EMBL" id="MET9846678.1"/>
    </source>
</evidence>
<evidence type="ECO:0000256" key="2">
    <source>
        <dbReference type="SAM" id="Phobius"/>
    </source>
</evidence>
<evidence type="ECO:0000313" key="5">
    <source>
        <dbReference type="Proteomes" id="UP001550210"/>
    </source>
</evidence>
<dbReference type="RefSeq" id="WP_355397957.1">
    <property type="nucleotide sequence ID" value="NZ_JBEXPZ010000023.1"/>
</dbReference>